<dbReference type="EMBL" id="DSPX01000002">
    <property type="protein sequence ID" value="HGF99137.1"/>
    <property type="molecule type" value="Genomic_DNA"/>
</dbReference>
<sequence>MLEFSLTTGGGADMKQWEIDFQNLPTAIASARTDRSGHHSENPRREFGGHLCIRLNLADLKYFEVVERQFEPWGVIFANAMAINPSNPAFLPRSGSIVLLGAPRNGSIEATFSQPVHFVRGCVTSSRSTVLTAYDCTGREIARDRLFGANLAGSSSPVAPNTELKVAAEEITKIKFYAFDGQLTLDDFSFSF</sequence>
<evidence type="ECO:0000313" key="1">
    <source>
        <dbReference type="EMBL" id="HGF99137.1"/>
    </source>
</evidence>
<proteinExistence type="predicted"/>
<gene>
    <name evidence="1" type="ORF">ENR15_00275</name>
</gene>
<accession>A0A7C3VJA6</accession>
<protein>
    <submittedName>
        <fullName evidence="1">Uncharacterized protein</fullName>
    </submittedName>
</protein>
<reference evidence="1" key="1">
    <citation type="journal article" date="2020" name="mSystems">
        <title>Genome- and Community-Level Interaction Insights into Carbon Utilization and Element Cycling Functions of Hydrothermarchaeota in Hydrothermal Sediment.</title>
        <authorList>
            <person name="Zhou Z."/>
            <person name="Liu Y."/>
            <person name="Xu W."/>
            <person name="Pan J."/>
            <person name="Luo Z.H."/>
            <person name="Li M."/>
        </authorList>
    </citation>
    <scope>NUCLEOTIDE SEQUENCE [LARGE SCALE GENOMIC DNA]</scope>
    <source>
        <strain evidence="1">SpSt-374</strain>
    </source>
</reference>
<name>A0A7C3VJA6_9CYAN</name>
<comment type="caution">
    <text evidence="1">The sequence shown here is derived from an EMBL/GenBank/DDBJ whole genome shotgun (WGS) entry which is preliminary data.</text>
</comment>
<organism evidence="1">
    <name type="scientific">Planktothricoides sp. SpSt-374</name>
    <dbReference type="NCBI Taxonomy" id="2282167"/>
    <lineage>
        <taxon>Bacteria</taxon>
        <taxon>Bacillati</taxon>
        <taxon>Cyanobacteriota</taxon>
        <taxon>Cyanophyceae</taxon>
        <taxon>Oscillatoriophycideae</taxon>
        <taxon>Oscillatoriales</taxon>
        <taxon>Oscillatoriaceae</taxon>
        <taxon>Planktothricoides</taxon>
    </lineage>
</organism>
<dbReference type="AlphaFoldDB" id="A0A7C3VJA6"/>